<feature type="region of interest" description="Disordered" evidence="1">
    <location>
        <begin position="272"/>
        <end position="292"/>
    </location>
</feature>
<accession>A0A0B7BE20</accession>
<feature type="compositionally biased region" description="Polar residues" evidence="1">
    <location>
        <begin position="180"/>
        <end position="196"/>
    </location>
</feature>
<feature type="compositionally biased region" description="Polar residues" evidence="1">
    <location>
        <begin position="272"/>
        <end position="283"/>
    </location>
</feature>
<feature type="compositionally biased region" description="Polar residues" evidence="1">
    <location>
        <begin position="212"/>
        <end position="234"/>
    </location>
</feature>
<feature type="compositionally biased region" description="Low complexity" evidence="1">
    <location>
        <begin position="74"/>
        <end position="83"/>
    </location>
</feature>
<feature type="region of interest" description="Disordered" evidence="1">
    <location>
        <begin position="98"/>
        <end position="234"/>
    </location>
</feature>
<organism evidence="2">
    <name type="scientific">Arion vulgaris</name>
    <dbReference type="NCBI Taxonomy" id="1028688"/>
    <lineage>
        <taxon>Eukaryota</taxon>
        <taxon>Metazoa</taxon>
        <taxon>Spiralia</taxon>
        <taxon>Lophotrochozoa</taxon>
        <taxon>Mollusca</taxon>
        <taxon>Gastropoda</taxon>
        <taxon>Heterobranchia</taxon>
        <taxon>Euthyneura</taxon>
        <taxon>Panpulmonata</taxon>
        <taxon>Eupulmonata</taxon>
        <taxon>Stylommatophora</taxon>
        <taxon>Helicina</taxon>
        <taxon>Arionoidea</taxon>
        <taxon>Arionidae</taxon>
        <taxon>Arion</taxon>
    </lineage>
</organism>
<feature type="region of interest" description="Disordered" evidence="1">
    <location>
        <begin position="1"/>
        <end position="21"/>
    </location>
</feature>
<gene>
    <name evidence="2" type="primary">ORF181704</name>
</gene>
<dbReference type="EMBL" id="HACG01044373">
    <property type="protein sequence ID" value="CEK91238.1"/>
    <property type="molecule type" value="Transcribed_RNA"/>
</dbReference>
<evidence type="ECO:0000256" key="1">
    <source>
        <dbReference type="SAM" id="MobiDB-lite"/>
    </source>
</evidence>
<feature type="compositionally biased region" description="Polar residues" evidence="1">
    <location>
        <begin position="149"/>
        <end position="166"/>
    </location>
</feature>
<name>A0A0B7BE20_9EUPU</name>
<reference evidence="2" key="1">
    <citation type="submission" date="2014-12" db="EMBL/GenBank/DDBJ databases">
        <title>Insight into the proteome of Arion vulgaris.</title>
        <authorList>
            <person name="Aradska J."/>
            <person name="Bulat T."/>
            <person name="Smidak R."/>
            <person name="Sarate P."/>
            <person name="Gangsoo J."/>
            <person name="Sialana F."/>
            <person name="Bilban M."/>
            <person name="Lubec G."/>
        </authorList>
    </citation>
    <scope>NUCLEOTIDE SEQUENCE</scope>
    <source>
        <tissue evidence="2">Skin</tissue>
    </source>
</reference>
<feature type="compositionally biased region" description="Low complexity" evidence="1">
    <location>
        <begin position="372"/>
        <end position="384"/>
    </location>
</feature>
<protein>
    <submittedName>
        <fullName evidence="2">Uncharacterized protein</fullName>
    </submittedName>
</protein>
<sequence>LANGRWVSDRPGQNDPNYQTRNIEEFSQPRRKSNPVTSDSNPLQVYQNTPGQFHRYKQSQNIQHSSHVLNPEQSPSYGYSHKSSSYARYNGAAKRHGSCDTDLDSLPIPHRSTGQYPRSNFPHPAPMYHSLESVTRPMSSRSGSTTSSELHNTSYTSSELITTPNKSFLGGSSDLRNGGRSWNENQARFTNNQPNQLPDHRYYTQQQQQQQPKQMVNSMIDPQSNTNQQSRKPQQILQDYNSQTYAQVAVGPAAPSAVPQASVPLAGETQLPTSAADVSNKSVASRDFGQSGAGDYQEMAAFQGHPPGNSYRPDSYQATYNNYNKSGFSGGPYQKRGGMNSVGGPESGVDPSGGTVGNTSRGGMRGGGITRGGSSDSRGASRGGFTRPLTT</sequence>
<feature type="region of interest" description="Disordered" evidence="1">
    <location>
        <begin position="59"/>
        <end position="83"/>
    </location>
</feature>
<feature type="region of interest" description="Disordered" evidence="1">
    <location>
        <begin position="327"/>
        <end position="391"/>
    </location>
</feature>
<proteinExistence type="predicted"/>
<evidence type="ECO:0000313" key="2">
    <source>
        <dbReference type="EMBL" id="CEK91238.1"/>
    </source>
</evidence>
<feature type="non-terminal residue" evidence="2">
    <location>
        <position position="1"/>
    </location>
</feature>
<dbReference type="AlphaFoldDB" id="A0A0B7BE20"/>
<feature type="compositionally biased region" description="Polar residues" evidence="1">
    <location>
        <begin position="59"/>
        <end position="73"/>
    </location>
</feature>
<feature type="compositionally biased region" description="Low complexity" evidence="1">
    <location>
        <begin position="139"/>
        <end position="148"/>
    </location>
</feature>